<dbReference type="Proteomes" id="UP001610444">
    <property type="component" value="Unassembled WGS sequence"/>
</dbReference>
<protein>
    <recommendedName>
        <fullName evidence="4">Secreted protein</fullName>
    </recommendedName>
</protein>
<gene>
    <name evidence="2" type="ORF">BJX68DRAFT_149665</name>
</gene>
<reference evidence="2 3" key="1">
    <citation type="submission" date="2024-07" db="EMBL/GenBank/DDBJ databases">
        <title>Section-level genome sequencing and comparative genomics of Aspergillus sections Usti and Cavernicolus.</title>
        <authorList>
            <consortium name="Lawrence Berkeley National Laboratory"/>
            <person name="Nybo J.L."/>
            <person name="Vesth T.C."/>
            <person name="Theobald S."/>
            <person name="Frisvad J.C."/>
            <person name="Larsen T.O."/>
            <person name="Kjaerboelling I."/>
            <person name="Rothschild-Mancinelli K."/>
            <person name="Lyhne E.K."/>
            <person name="Kogle M.E."/>
            <person name="Barry K."/>
            <person name="Clum A."/>
            <person name="Na H."/>
            <person name="Ledsgaard L."/>
            <person name="Lin J."/>
            <person name="Lipzen A."/>
            <person name="Kuo A."/>
            <person name="Riley R."/>
            <person name="Mondo S."/>
            <person name="LaButti K."/>
            <person name="Haridas S."/>
            <person name="Pangalinan J."/>
            <person name="Salamov A.A."/>
            <person name="Simmons B.A."/>
            <person name="Magnuson J.K."/>
            <person name="Chen J."/>
            <person name="Drula E."/>
            <person name="Henrissat B."/>
            <person name="Wiebenga A."/>
            <person name="Lubbers R.J."/>
            <person name="Gomes A.C."/>
            <person name="Macurrencykelacurrency M.R."/>
            <person name="Stajich J."/>
            <person name="Grigoriev I.V."/>
            <person name="Mortensen U.H."/>
            <person name="De vries R.P."/>
            <person name="Baker S.E."/>
            <person name="Andersen M.R."/>
        </authorList>
    </citation>
    <scope>NUCLEOTIDE SEQUENCE [LARGE SCALE GENOMIC DNA]</scope>
    <source>
        <strain evidence="2 3">CBS 756.74</strain>
    </source>
</reference>
<proteinExistence type="predicted"/>
<feature type="chain" id="PRO_5046421453" description="Secreted protein" evidence="1">
    <location>
        <begin position="19"/>
        <end position="141"/>
    </location>
</feature>
<dbReference type="RefSeq" id="XP_070895986.1">
    <property type="nucleotide sequence ID" value="XM_071036647.1"/>
</dbReference>
<evidence type="ECO:0000313" key="3">
    <source>
        <dbReference type="Proteomes" id="UP001610444"/>
    </source>
</evidence>
<accession>A0ABR4JW34</accession>
<keyword evidence="3" id="KW-1185">Reference proteome</keyword>
<evidence type="ECO:0008006" key="4">
    <source>
        <dbReference type="Google" id="ProtNLM"/>
    </source>
</evidence>
<comment type="caution">
    <text evidence="2">The sequence shown here is derived from an EMBL/GenBank/DDBJ whole genome shotgun (WGS) entry which is preliminary data.</text>
</comment>
<dbReference type="EMBL" id="JBFXLR010000042">
    <property type="protein sequence ID" value="KAL2844204.1"/>
    <property type="molecule type" value="Genomic_DNA"/>
</dbReference>
<evidence type="ECO:0000256" key="1">
    <source>
        <dbReference type="SAM" id="SignalP"/>
    </source>
</evidence>
<name>A0ABR4JW34_9EURO</name>
<organism evidence="2 3">
    <name type="scientific">Aspergillus pseudodeflectus</name>
    <dbReference type="NCBI Taxonomy" id="176178"/>
    <lineage>
        <taxon>Eukaryota</taxon>
        <taxon>Fungi</taxon>
        <taxon>Dikarya</taxon>
        <taxon>Ascomycota</taxon>
        <taxon>Pezizomycotina</taxon>
        <taxon>Eurotiomycetes</taxon>
        <taxon>Eurotiomycetidae</taxon>
        <taxon>Eurotiales</taxon>
        <taxon>Aspergillaceae</taxon>
        <taxon>Aspergillus</taxon>
        <taxon>Aspergillus subgen. Nidulantes</taxon>
    </lineage>
</organism>
<sequence>MICYLVRAFLSLCCSVLCCGIAHIYVPCIWSDCPVVSSVVPVRVDFLVPIEPYPAMPTHSLSLVYLCFLAACMYPVKCVHSIDISEMCHPVRELGIGHRYSDFFQRVSYPIHLVVGLRWFCGCQSPVLHAFRPNALSPCHL</sequence>
<feature type="signal peptide" evidence="1">
    <location>
        <begin position="1"/>
        <end position="18"/>
    </location>
</feature>
<keyword evidence="1" id="KW-0732">Signal</keyword>
<evidence type="ECO:0000313" key="2">
    <source>
        <dbReference type="EMBL" id="KAL2844204.1"/>
    </source>
</evidence>
<dbReference type="GeneID" id="98151811"/>